<name>A0ACA9M4X0_9GLOM</name>
<reference evidence="1" key="1">
    <citation type="submission" date="2021-06" db="EMBL/GenBank/DDBJ databases">
        <authorList>
            <person name="Kallberg Y."/>
            <person name="Tangrot J."/>
            <person name="Rosling A."/>
        </authorList>
    </citation>
    <scope>NUCLEOTIDE SEQUENCE</scope>
    <source>
        <strain evidence="1">IL203A</strain>
    </source>
</reference>
<gene>
    <name evidence="1" type="ORF">DHETER_LOCUS5940</name>
</gene>
<accession>A0ACA9M4X0</accession>
<comment type="caution">
    <text evidence="1">The sequence shown here is derived from an EMBL/GenBank/DDBJ whole genome shotgun (WGS) entry which is preliminary data.</text>
</comment>
<dbReference type="EMBL" id="CAJVPU010007041">
    <property type="protein sequence ID" value="CAG8568108.1"/>
    <property type="molecule type" value="Genomic_DNA"/>
</dbReference>
<evidence type="ECO:0000313" key="2">
    <source>
        <dbReference type="Proteomes" id="UP000789702"/>
    </source>
</evidence>
<sequence>MSNSRLLKPETHRYYLIDDNENEANESDISNQQEDSINIPPKDHYQIVYLIFFLQGVAMLLGWNVFITASVFFHSRFLGSPYSDNFQNYFSIVNMGSNLLFLTHALYTQTTANVSVRLIFSLFVSAFTFFAITVSTQFLELFTPSGYFYFAITLVFLIGMTTAYQQNAIFGIVALFPPKYTQAVMSGQGLAGLAISLSQIFSALAVDQTSNQTPAGDDLTLSTFIYFLSAFAVILVSLVSYFILIRLPLYIYHVSPDLTFVNQGVDNSLNERSYKNTFNKINKLIFAVAFVFCVTLSVYPSITSFIKFAGQISTISRRAGDNQSESNSIYVDLSCYFLAINTAMQSVSNGYVGSLAMMAGPQVVGVEKDLAGILLSYFLVVGLTVGSIFSFPLRAISWA</sequence>
<keyword evidence="2" id="KW-1185">Reference proteome</keyword>
<organism evidence="1 2">
    <name type="scientific">Dentiscutata heterogama</name>
    <dbReference type="NCBI Taxonomy" id="1316150"/>
    <lineage>
        <taxon>Eukaryota</taxon>
        <taxon>Fungi</taxon>
        <taxon>Fungi incertae sedis</taxon>
        <taxon>Mucoromycota</taxon>
        <taxon>Glomeromycotina</taxon>
        <taxon>Glomeromycetes</taxon>
        <taxon>Diversisporales</taxon>
        <taxon>Gigasporaceae</taxon>
        <taxon>Dentiscutata</taxon>
    </lineage>
</organism>
<evidence type="ECO:0000313" key="1">
    <source>
        <dbReference type="EMBL" id="CAG8568108.1"/>
    </source>
</evidence>
<protein>
    <submittedName>
        <fullName evidence="1">13763_t:CDS:1</fullName>
    </submittedName>
</protein>
<dbReference type="Proteomes" id="UP000789702">
    <property type="component" value="Unassembled WGS sequence"/>
</dbReference>
<proteinExistence type="predicted"/>